<dbReference type="Gene3D" id="3.90.550.10">
    <property type="entry name" value="Spore Coat Polysaccharide Biosynthesis Protein SpsA, Chain A"/>
    <property type="match status" value="1"/>
</dbReference>
<dbReference type="EMBL" id="FOUT01000001">
    <property type="protein sequence ID" value="SFM62565.1"/>
    <property type="molecule type" value="Genomic_DNA"/>
</dbReference>
<dbReference type="eggNOG" id="COG1442">
    <property type="taxonomic scope" value="Bacteria"/>
</dbReference>
<dbReference type="AlphaFoldDB" id="A0A1I4SDM8"/>
<dbReference type="SUPFAM" id="SSF53448">
    <property type="entry name" value="Nucleotide-diphospho-sugar transferases"/>
    <property type="match status" value="1"/>
</dbReference>
<gene>
    <name evidence="1" type="ORF">SAMN05444143_101784</name>
</gene>
<proteinExistence type="predicted"/>
<protein>
    <recommendedName>
        <fullName evidence="3">Glycosyl transferase family 8</fullName>
    </recommendedName>
</protein>
<sequence length="412" mass="48250">MNHLDKNDHLNNEFAIFTVCNLAYLPKALVLSESVNKYQNQRLKVFLFDKKTDTDFSQFGIEVFWIEDLDIPNFNQLAFKYDIIEFSTCLKPFITISLLEKYDKVIFLDPDTCLFNTVAPILDDLDKHSIVLTPHYTTPQSNDLSESDTGMLRFGSFNLGFYAVRRSDESLYFLNWWSQRCLDLCYMDSQFGLSTDQKWVTIAPCFFKDLYVSFNLGYNFAAWNSWERKLSKDLDGNYLVNEDVPLTFFHFSNFDKNDPEYLNKRSCYETNIRRPDLLEIGTWYSNALDSKNTNMATVKYAYDYMSNGQYISPTLRRAYACILAELPVDHDPFDSDGIVAKFAKKNFLFETNNAIYKREGFGAVSSNKGKLNLIYFLMRIVLRIVGPNKFMNLSRLMVYLSSYRLNRDLWKY</sequence>
<keyword evidence="2" id="KW-1185">Reference proteome</keyword>
<dbReference type="RefSeq" id="WP_024981553.1">
    <property type="nucleotide sequence ID" value="NZ_CBCRUM010000004.1"/>
</dbReference>
<evidence type="ECO:0000313" key="1">
    <source>
        <dbReference type="EMBL" id="SFM62565.1"/>
    </source>
</evidence>
<evidence type="ECO:0000313" key="2">
    <source>
        <dbReference type="Proteomes" id="UP000182961"/>
    </source>
</evidence>
<name>A0A1I4SDM8_9FLAO</name>
<organism evidence="1 2">
    <name type="scientific">Flavobacterium succinicans</name>
    <dbReference type="NCBI Taxonomy" id="29536"/>
    <lineage>
        <taxon>Bacteria</taxon>
        <taxon>Pseudomonadati</taxon>
        <taxon>Bacteroidota</taxon>
        <taxon>Flavobacteriia</taxon>
        <taxon>Flavobacteriales</taxon>
        <taxon>Flavobacteriaceae</taxon>
        <taxon>Flavobacterium</taxon>
    </lineage>
</organism>
<dbReference type="InterPro" id="IPR029044">
    <property type="entry name" value="Nucleotide-diphossugar_trans"/>
</dbReference>
<accession>A0A1I4SDM8</accession>
<reference evidence="2" key="1">
    <citation type="submission" date="2016-10" db="EMBL/GenBank/DDBJ databases">
        <authorList>
            <person name="Varghese N."/>
            <person name="Submissions S."/>
        </authorList>
    </citation>
    <scope>NUCLEOTIDE SEQUENCE [LARGE SCALE GENOMIC DNA]</scope>
    <source>
        <strain evidence="2">DSM 4002</strain>
    </source>
</reference>
<dbReference type="Proteomes" id="UP000182961">
    <property type="component" value="Unassembled WGS sequence"/>
</dbReference>
<evidence type="ECO:0008006" key="3">
    <source>
        <dbReference type="Google" id="ProtNLM"/>
    </source>
</evidence>